<dbReference type="STRING" id="1035195.HMPREF9997_01420"/>
<dbReference type="EMBL" id="AMEM01000018">
    <property type="protein sequence ID" value="EKX90205.1"/>
    <property type="molecule type" value="Genomic_DNA"/>
</dbReference>
<organism evidence="1 2">
    <name type="scientific">Corynebacterium durum F0235</name>
    <dbReference type="NCBI Taxonomy" id="1035195"/>
    <lineage>
        <taxon>Bacteria</taxon>
        <taxon>Bacillati</taxon>
        <taxon>Actinomycetota</taxon>
        <taxon>Actinomycetes</taxon>
        <taxon>Mycobacteriales</taxon>
        <taxon>Corynebacteriaceae</taxon>
        <taxon>Corynebacterium</taxon>
    </lineage>
</organism>
<evidence type="ECO:0000313" key="2">
    <source>
        <dbReference type="Proteomes" id="UP000010445"/>
    </source>
</evidence>
<gene>
    <name evidence="1" type="ORF">HMPREF9997_01420</name>
</gene>
<comment type="caution">
    <text evidence="1">The sequence shown here is derived from an EMBL/GenBank/DDBJ whole genome shotgun (WGS) entry which is preliminary data.</text>
</comment>
<dbReference type="OrthoDB" id="4966318at2"/>
<dbReference type="Proteomes" id="UP000010445">
    <property type="component" value="Unassembled WGS sequence"/>
</dbReference>
<dbReference type="eggNOG" id="ENOG5031QFE">
    <property type="taxonomic scope" value="Bacteria"/>
</dbReference>
<evidence type="ECO:0000313" key="1">
    <source>
        <dbReference type="EMBL" id="EKX90205.1"/>
    </source>
</evidence>
<reference evidence="1 2" key="1">
    <citation type="submission" date="2012-05" db="EMBL/GenBank/DDBJ databases">
        <authorList>
            <person name="Weinstock G."/>
            <person name="Sodergren E."/>
            <person name="Lobos E.A."/>
            <person name="Fulton L."/>
            <person name="Fulton R."/>
            <person name="Courtney L."/>
            <person name="Fronick C."/>
            <person name="O'Laughlin M."/>
            <person name="Godfrey J."/>
            <person name="Wilson R.M."/>
            <person name="Miner T."/>
            <person name="Farmer C."/>
            <person name="Delehaunty K."/>
            <person name="Cordes M."/>
            <person name="Minx P."/>
            <person name="Tomlinson C."/>
            <person name="Chen J."/>
            <person name="Wollam A."/>
            <person name="Pepin K.H."/>
            <person name="Bhonagiri V."/>
            <person name="Zhang X."/>
            <person name="Suruliraj S."/>
            <person name="Warren W."/>
            <person name="Mitreva M."/>
            <person name="Mardis E.R."/>
            <person name="Wilson R.K."/>
        </authorList>
    </citation>
    <scope>NUCLEOTIDE SEQUENCE [LARGE SCALE GENOMIC DNA]</scope>
    <source>
        <strain evidence="1 2">F0235</strain>
    </source>
</reference>
<keyword evidence="2" id="KW-1185">Reference proteome</keyword>
<dbReference type="PATRIC" id="fig|1035195.3.peg.1276"/>
<sequence>MPSVLAAHITRADAERLTGGPVVLHYYPLTGVSFILQAARGPASRIDGRVFHTVTDRATGSIATSEAWELGDLADVDASAVWKEYEPAGDEAKRSIVTAARQTLTARLLRTVRLGGQFELRVNQVIDPLWKPNWLYTDKNKRVQILVDGLNGGTAKRRL</sequence>
<dbReference type="HOGENOM" id="CLU_1657880_0_0_11"/>
<proteinExistence type="predicted"/>
<accession>L1MGM7</accession>
<protein>
    <submittedName>
        <fullName evidence="1">Uncharacterized protein</fullName>
    </submittedName>
</protein>
<dbReference type="AlphaFoldDB" id="L1MGM7"/>
<dbReference type="RefSeq" id="WP_006063649.1">
    <property type="nucleotide sequence ID" value="NZ_KB290831.1"/>
</dbReference>
<name>L1MGM7_9CORY</name>